<evidence type="ECO:0000256" key="1">
    <source>
        <dbReference type="ARBA" id="ARBA00011738"/>
    </source>
</evidence>
<evidence type="ECO:0000313" key="6">
    <source>
        <dbReference type="Proteomes" id="UP000283509"/>
    </source>
</evidence>
<dbReference type="Gene3D" id="3.40.30.10">
    <property type="entry name" value="Glutaredoxin"/>
    <property type="match status" value="1"/>
</dbReference>
<keyword evidence="5" id="KW-0808">Transferase</keyword>
<dbReference type="PROSITE" id="PS50405">
    <property type="entry name" value="GST_CTER"/>
    <property type="match status" value="1"/>
</dbReference>
<reference evidence="5 6" key="1">
    <citation type="submission" date="2018-04" db="EMBL/GenBank/DDBJ databases">
        <authorList>
            <person name="Zhang X."/>
            <person name="Yuan J."/>
            <person name="Li F."/>
            <person name="Xiang J."/>
        </authorList>
    </citation>
    <scope>NUCLEOTIDE SEQUENCE [LARGE SCALE GENOMIC DNA]</scope>
    <source>
        <tissue evidence="5">Muscle</tissue>
    </source>
</reference>
<dbReference type="SFLD" id="SFLDG01153">
    <property type="entry name" value="Main.4:_Theta-like"/>
    <property type="match status" value="1"/>
</dbReference>
<evidence type="ECO:0000259" key="4">
    <source>
        <dbReference type="PROSITE" id="PS50405"/>
    </source>
</evidence>
<name>A0A3R7Q373_PENVA</name>
<feature type="compositionally biased region" description="Basic and acidic residues" evidence="2">
    <location>
        <begin position="31"/>
        <end position="44"/>
    </location>
</feature>
<dbReference type="SUPFAM" id="SSF52833">
    <property type="entry name" value="Thioredoxin-like"/>
    <property type="match status" value="1"/>
</dbReference>
<dbReference type="InterPro" id="IPR036282">
    <property type="entry name" value="Glutathione-S-Trfase_C_sf"/>
</dbReference>
<dbReference type="FunFam" id="3.40.30.10:FF:000034">
    <property type="entry name" value="glutathione S-transferase 1"/>
    <property type="match status" value="1"/>
</dbReference>
<dbReference type="PANTHER" id="PTHR43969">
    <property type="entry name" value="GLUTATHIONE S TRANSFERASE D10, ISOFORM A-RELATED"/>
    <property type="match status" value="1"/>
</dbReference>
<dbReference type="InterPro" id="IPR010987">
    <property type="entry name" value="Glutathione-S-Trfase_C-like"/>
</dbReference>
<feature type="region of interest" description="Disordered" evidence="2">
    <location>
        <begin position="1"/>
        <end position="52"/>
    </location>
</feature>
<dbReference type="OrthoDB" id="6349011at2759"/>
<dbReference type="InterPro" id="IPR040079">
    <property type="entry name" value="Glutathione_S-Trfase"/>
</dbReference>
<dbReference type="SFLD" id="SFLDG00358">
    <property type="entry name" value="Main_(cytGST)"/>
    <property type="match status" value="1"/>
</dbReference>
<dbReference type="Gene3D" id="1.20.1050.10">
    <property type="match status" value="1"/>
</dbReference>
<reference evidence="5 6" key="2">
    <citation type="submission" date="2019-01" db="EMBL/GenBank/DDBJ databases">
        <title>The decoding of complex shrimp genome reveals the adaptation for benthos swimmer, frequently molting mechanism and breeding impact on genome.</title>
        <authorList>
            <person name="Sun Y."/>
            <person name="Gao Y."/>
            <person name="Yu Y."/>
        </authorList>
    </citation>
    <scope>NUCLEOTIDE SEQUENCE [LARGE SCALE GENOMIC DNA]</scope>
    <source>
        <tissue evidence="5">Muscle</tissue>
    </source>
</reference>
<feature type="domain" description="GST N-terminal" evidence="3">
    <location>
        <begin position="60"/>
        <end position="141"/>
    </location>
</feature>
<evidence type="ECO:0000256" key="2">
    <source>
        <dbReference type="SAM" id="MobiDB-lite"/>
    </source>
</evidence>
<comment type="subunit">
    <text evidence="1">Homodimer.</text>
</comment>
<protein>
    <submittedName>
        <fullName evidence="5">Glutathione S-transferase</fullName>
    </submittedName>
</protein>
<dbReference type="FunFam" id="1.20.1050.10:FF:000007">
    <property type="entry name" value="Glutathione S-transferase 1-1"/>
    <property type="match status" value="1"/>
</dbReference>
<dbReference type="GO" id="GO:0006749">
    <property type="term" value="P:glutathione metabolic process"/>
    <property type="evidence" value="ECO:0007669"/>
    <property type="project" value="TreeGrafter"/>
</dbReference>
<dbReference type="CDD" id="cd03045">
    <property type="entry name" value="GST_N_Delta_Epsilon"/>
    <property type="match status" value="1"/>
</dbReference>
<feature type="domain" description="GST C-terminal" evidence="4">
    <location>
        <begin position="148"/>
        <end position="277"/>
    </location>
</feature>
<dbReference type="AlphaFoldDB" id="A0A3R7Q373"/>
<sequence>METPPPPPHTHTSMPSHSRAAHVASFPDVSPELRARAADSRPSDAEQETPTARFQPSAIMVATLYYMKPSPFTRPVLLTMKALGITLELKEVNTFKGEQLKPEFVAINPQHTVPTLVDGDLTVCESKAICTYLIAKHGKDDDPLYPRDPKVRARVDSLLYFDMGTLWARFSGYFFPIRSGKATPETSQESLGKLHEALGWLDGFLTRGRFAAGTDHVTVADLVLVANVSGFEAGGILPDKYHNIRAWLDRCKKEMAGYEEANGEGVKFFGEFVKTTLKGGQ</sequence>
<keyword evidence="6" id="KW-1185">Reference proteome</keyword>
<evidence type="ECO:0000313" key="5">
    <source>
        <dbReference type="EMBL" id="ROT67362.1"/>
    </source>
</evidence>
<dbReference type="SFLD" id="SFLDS00019">
    <property type="entry name" value="Glutathione_Transferase_(cytos"/>
    <property type="match status" value="1"/>
</dbReference>
<accession>A0A3R7Q373</accession>
<dbReference type="GO" id="GO:0004364">
    <property type="term" value="F:glutathione transferase activity"/>
    <property type="evidence" value="ECO:0007669"/>
    <property type="project" value="TreeGrafter"/>
</dbReference>
<dbReference type="Pfam" id="PF13410">
    <property type="entry name" value="GST_C_2"/>
    <property type="match status" value="1"/>
</dbReference>
<dbReference type="InterPro" id="IPR036249">
    <property type="entry name" value="Thioredoxin-like_sf"/>
</dbReference>
<gene>
    <name evidence="5" type="ORF">C7M84_014564</name>
</gene>
<proteinExistence type="predicted"/>
<evidence type="ECO:0000259" key="3">
    <source>
        <dbReference type="PROSITE" id="PS50404"/>
    </source>
</evidence>
<dbReference type="InterPro" id="IPR004045">
    <property type="entry name" value="Glutathione_S-Trfase_N"/>
</dbReference>
<dbReference type="PANTHER" id="PTHR43969:SF9">
    <property type="entry name" value="GLUTATHIONE S TRANSFERASE D10, ISOFORM A-RELATED"/>
    <property type="match status" value="1"/>
</dbReference>
<dbReference type="Pfam" id="PF13417">
    <property type="entry name" value="GST_N_3"/>
    <property type="match status" value="1"/>
</dbReference>
<dbReference type="PROSITE" id="PS50404">
    <property type="entry name" value="GST_NTER"/>
    <property type="match status" value="1"/>
</dbReference>
<dbReference type="SUPFAM" id="SSF47616">
    <property type="entry name" value="GST C-terminal domain-like"/>
    <property type="match status" value="1"/>
</dbReference>
<comment type="caution">
    <text evidence="5">The sequence shown here is derived from an EMBL/GenBank/DDBJ whole genome shotgun (WGS) entry which is preliminary data.</text>
</comment>
<organism evidence="5 6">
    <name type="scientific">Penaeus vannamei</name>
    <name type="common">Whiteleg shrimp</name>
    <name type="synonym">Litopenaeus vannamei</name>
    <dbReference type="NCBI Taxonomy" id="6689"/>
    <lineage>
        <taxon>Eukaryota</taxon>
        <taxon>Metazoa</taxon>
        <taxon>Ecdysozoa</taxon>
        <taxon>Arthropoda</taxon>
        <taxon>Crustacea</taxon>
        <taxon>Multicrustacea</taxon>
        <taxon>Malacostraca</taxon>
        <taxon>Eumalacostraca</taxon>
        <taxon>Eucarida</taxon>
        <taxon>Decapoda</taxon>
        <taxon>Dendrobranchiata</taxon>
        <taxon>Penaeoidea</taxon>
        <taxon>Penaeidae</taxon>
        <taxon>Penaeus</taxon>
    </lineage>
</organism>
<dbReference type="EMBL" id="QCYY01002818">
    <property type="protein sequence ID" value="ROT67362.1"/>
    <property type="molecule type" value="Genomic_DNA"/>
</dbReference>
<dbReference type="CDD" id="cd03177">
    <property type="entry name" value="GST_C_Delta_Epsilon"/>
    <property type="match status" value="1"/>
</dbReference>
<dbReference type="Proteomes" id="UP000283509">
    <property type="component" value="Unassembled WGS sequence"/>
</dbReference>
<dbReference type="STRING" id="6689.A0A3R7Q373"/>